<feature type="compositionally biased region" description="Low complexity" evidence="1">
    <location>
        <begin position="335"/>
        <end position="350"/>
    </location>
</feature>
<sequence length="1196" mass="131775">MNASHVNSALDLDPDSLGSHTPMFKKHKVLPHPRKDDLQRSSPLRRGRKIEASLPRNSASPAASPSGLQRVSRQTRGPEPPPTPPAHSRASSASHTAGPSTPKIAGNALGSTDSVEPRPLATPSQQTPPTPNLTPDRTPPGPAASQASRRPRLNVRNSSRVTTDSRDDSFTTAREDPYSTDEDDGRSTLRPSLPSAKTSQSTVRQVTGGTTNASQPVGLGLGFEPSVTDDDSKPRAAQAFKKFDGDWTNRQTGGSNAGMEREWDPNSMKNVTVRKRQPTRPKEMRNQEIVDDRAVTPTNATRALRSMSLEESPIVYPSRRTASDRYPTRTAPAHSQSSSSVDVKRSSVISTKSNASTKVDAMVVEPAPQRRKTLRHVRKQSTLRDSGSETSPASSAPTSVSPAVDEGRPLHGSTAPKGETVRESYASTATNTSISSRKARRSVWNSGGVPVVVIPERRSSVKSNGKSPSLRSTSSRRTWSLSSVPVSQPSRSKEHVPIFERPTRRSRAFSESDGSRAGDQRTMDFPPVIPTRSSSLSAPTSRNASRTGSLTAESLQTHNVFQAQQAHRALQQASSRLDKLHNSPHPADNDDRQSRPGAGRSSITARPERRQPVVLVEHAPREKQSELGGSPALTYPDPYSTPRMNGELGVERDEDAFFGKRLSVQNTPLSVASAETTATSQAEVSEALAVNIYPHQSKSVVLVNHSAKPSESSSVEQNKSNSPDLPVAKMSPAMRDNPSTPPPRPPQFSVNDVDSPLRNPRAPPQPPAINFIPATPSGLTPTCEKQKQLGNYYEMTAEKPKRSVSLLKRALTRRTAASDYGLSPVRPVGLLTRTLSLSRNIRRRDERPRFKRRSTADSMPPDETRLHPHWRPAYVEDEPCDCCSCCDGDEVDYDANEHRDGGRNSRDDNYYDDDDEHDRTYRYPPIDNRPSPPYPPSSSFTRRAAAPPRRRLSERLKRTFAILPLESDHHHNGGGFGEYDDGYYPATAHDAPDRRTIRRTPSGNLRVMKFRQSMESLTGHRGAAVMPPAVVIPVAAGDRSQHWRGRTLERRYTRLWRSLSLRARASIRRRRSFNHSGVGGGYGYAADATALGADHRRDARGGDDGGYGDGEKNGGGATGFLPTLSDRINLPRRLSERRREKRTQELRGMISSPREVRDGVGDVIRRNSWRDRDALYVLEQQRERRRMQQHEGEHQI</sequence>
<feature type="compositionally biased region" description="Low complexity" evidence="1">
    <location>
        <begin position="86"/>
        <end position="98"/>
    </location>
</feature>
<reference evidence="2" key="2">
    <citation type="submission" date="2023-05" db="EMBL/GenBank/DDBJ databases">
        <authorList>
            <consortium name="Lawrence Berkeley National Laboratory"/>
            <person name="Steindorff A."/>
            <person name="Hensen N."/>
            <person name="Bonometti L."/>
            <person name="Westerberg I."/>
            <person name="Brannstrom I.O."/>
            <person name="Guillou S."/>
            <person name="Cros-Aarteil S."/>
            <person name="Calhoun S."/>
            <person name="Haridas S."/>
            <person name="Kuo A."/>
            <person name="Mondo S."/>
            <person name="Pangilinan J."/>
            <person name="Riley R."/>
            <person name="Labutti K."/>
            <person name="Andreopoulos B."/>
            <person name="Lipzen A."/>
            <person name="Chen C."/>
            <person name="Yanf M."/>
            <person name="Daum C."/>
            <person name="Ng V."/>
            <person name="Clum A."/>
            <person name="Ohm R."/>
            <person name="Martin F."/>
            <person name="Silar P."/>
            <person name="Natvig D."/>
            <person name="Lalanne C."/>
            <person name="Gautier V."/>
            <person name="Ament-Velasquez S.L."/>
            <person name="Kruys A."/>
            <person name="Hutchinson M.I."/>
            <person name="Powell A.J."/>
            <person name="Barry K."/>
            <person name="Miller A.N."/>
            <person name="Grigoriev I.V."/>
            <person name="Debuchy R."/>
            <person name="Gladieux P."/>
            <person name="Thoren M.H."/>
            <person name="Johannesson H."/>
        </authorList>
    </citation>
    <scope>NUCLEOTIDE SEQUENCE</scope>
    <source>
        <strain evidence="2">CBS 359.72</strain>
    </source>
</reference>
<feature type="compositionally biased region" description="Low complexity" evidence="1">
    <location>
        <begin position="937"/>
        <end position="947"/>
    </location>
</feature>
<feature type="compositionally biased region" description="Pro residues" evidence="1">
    <location>
        <begin position="126"/>
        <end position="142"/>
    </location>
</feature>
<feature type="compositionally biased region" description="Basic and acidic residues" evidence="1">
    <location>
        <begin position="576"/>
        <end position="594"/>
    </location>
</feature>
<feature type="compositionally biased region" description="Basic residues" evidence="1">
    <location>
        <begin position="369"/>
        <end position="381"/>
    </location>
</feature>
<feature type="region of interest" description="Disordered" evidence="1">
    <location>
        <begin position="455"/>
        <end position="549"/>
    </location>
</feature>
<reference evidence="2" key="1">
    <citation type="journal article" date="2023" name="Mol. Phylogenet. Evol.">
        <title>Genome-scale phylogeny and comparative genomics of the fungal order Sordariales.</title>
        <authorList>
            <person name="Hensen N."/>
            <person name="Bonometti L."/>
            <person name="Westerberg I."/>
            <person name="Brannstrom I.O."/>
            <person name="Guillou S."/>
            <person name="Cros-Aarteil S."/>
            <person name="Calhoun S."/>
            <person name="Haridas S."/>
            <person name="Kuo A."/>
            <person name="Mondo S."/>
            <person name="Pangilinan J."/>
            <person name="Riley R."/>
            <person name="LaButti K."/>
            <person name="Andreopoulos B."/>
            <person name="Lipzen A."/>
            <person name="Chen C."/>
            <person name="Yan M."/>
            <person name="Daum C."/>
            <person name="Ng V."/>
            <person name="Clum A."/>
            <person name="Steindorff A."/>
            <person name="Ohm R.A."/>
            <person name="Martin F."/>
            <person name="Silar P."/>
            <person name="Natvig D.O."/>
            <person name="Lalanne C."/>
            <person name="Gautier V."/>
            <person name="Ament-Velasquez S.L."/>
            <person name="Kruys A."/>
            <person name="Hutchinson M.I."/>
            <person name="Powell A.J."/>
            <person name="Barry K."/>
            <person name="Miller A.N."/>
            <person name="Grigoriev I.V."/>
            <person name="Debuchy R."/>
            <person name="Gladieux P."/>
            <person name="Hiltunen Thoren M."/>
            <person name="Johannesson H."/>
        </authorList>
    </citation>
    <scope>NUCLEOTIDE SEQUENCE</scope>
    <source>
        <strain evidence="2">CBS 359.72</strain>
    </source>
</reference>
<protein>
    <submittedName>
        <fullName evidence="2">Uncharacterized protein</fullName>
    </submittedName>
</protein>
<feature type="compositionally biased region" description="Low complexity" evidence="1">
    <location>
        <begin position="563"/>
        <end position="573"/>
    </location>
</feature>
<comment type="caution">
    <text evidence="2">The sequence shown here is derived from an EMBL/GenBank/DDBJ whole genome shotgun (WGS) entry which is preliminary data.</text>
</comment>
<feature type="region of interest" description="Disordered" evidence="1">
    <location>
        <begin position="843"/>
        <end position="867"/>
    </location>
</feature>
<feature type="compositionally biased region" description="Polar residues" evidence="1">
    <location>
        <begin position="425"/>
        <end position="436"/>
    </location>
</feature>
<feature type="compositionally biased region" description="Basic and acidic residues" evidence="1">
    <location>
        <begin position="280"/>
        <end position="294"/>
    </location>
</feature>
<feature type="compositionally biased region" description="Basic and acidic residues" evidence="1">
    <location>
        <begin position="895"/>
        <end position="909"/>
    </location>
</feature>
<feature type="compositionally biased region" description="Basic and acidic residues" evidence="1">
    <location>
        <begin position="163"/>
        <end position="177"/>
    </location>
</feature>
<feature type="region of interest" description="Disordered" evidence="1">
    <location>
        <begin position="1095"/>
        <end position="1151"/>
    </location>
</feature>
<gene>
    <name evidence="2" type="ORF">C7999DRAFT_17750</name>
</gene>
<feature type="compositionally biased region" description="Polar residues" evidence="1">
    <location>
        <begin position="707"/>
        <end position="723"/>
    </location>
</feature>
<feature type="region of interest" description="Disordered" evidence="1">
    <location>
        <begin position="894"/>
        <end position="951"/>
    </location>
</feature>
<feature type="region of interest" description="Disordered" evidence="1">
    <location>
        <begin position="563"/>
        <end position="647"/>
    </location>
</feature>
<evidence type="ECO:0000256" key="1">
    <source>
        <dbReference type="SAM" id="MobiDB-lite"/>
    </source>
</evidence>
<proteinExistence type="predicted"/>
<feature type="region of interest" description="Disordered" evidence="1">
    <location>
        <begin position="704"/>
        <end position="782"/>
    </location>
</feature>
<evidence type="ECO:0000313" key="2">
    <source>
        <dbReference type="EMBL" id="KAK4243958.1"/>
    </source>
</evidence>
<feature type="compositionally biased region" description="Polar residues" evidence="1">
    <location>
        <begin position="195"/>
        <end position="215"/>
    </location>
</feature>
<feature type="compositionally biased region" description="Polar residues" evidence="1">
    <location>
        <begin position="531"/>
        <end position="549"/>
    </location>
</feature>
<feature type="compositionally biased region" description="Basic and acidic residues" evidence="1">
    <location>
        <begin position="491"/>
        <end position="522"/>
    </location>
</feature>
<feature type="compositionally biased region" description="Low complexity" evidence="1">
    <location>
        <begin position="390"/>
        <end position="404"/>
    </location>
</feature>
<organism evidence="2 3">
    <name type="scientific">Corynascus novoguineensis</name>
    <dbReference type="NCBI Taxonomy" id="1126955"/>
    <lineage>
        <taxon>Eukaryota</taxon>
        <taxon>Fungi</taxon>
        <taxon>Dikarya</taxon>
        <taxon>Ascomycota</taxon>
        <taxon>Pezizomycotina</taxon>
        <taxon>Sordariomycetes</taxon>
        <taxon>Sordariomycetidae</taxon>
        <taxon>Sordariales</taxon>
        <taxon>Chaetomiaceae</taxon>
        <taxon>Corynascus</taxon>
    </lineage>
</organism>
<keyword evidence="3" id="KW-1185">Reference proteome</keyword>
<accession>A0AAN7CKT7</accession>
<feature type="compositionally biased region" description="Gly residues" evidence="1">
    <location>
        <begin position="1104"/>
        <end position="1118"/>
    </location>
</feature>
<feature type="region of interest" description="Disordered" evidence="1">
    <location>
        <begin position="1"/>
        <end position="442"/>
    </location>
</feature>
<feature type="compositionally biased region" description="Basic and acidic residues" evidence="1">
    <location>
        <begin position="1133"/>
        <end position="1145"/>
    </location>
</feature>
<dbReference type="EMBL" id="MU857768">
    <property type="protein sequence ID" value="KAK4243958.1"/>
    <property type="molecule type" value="Genomic_DNA"/>
</dbReference>
<feature type="compositionally biased region" description="Basic residues" evidence="1">
    <location>
        <begin position="23"/>
        <end position="32"/>
    </location>
</feature>
<evidence type="ECO:0000313" key="3">
    <source>
        <dbReference type="Proteomes" id="UP001303647"/>
    </source>
</evidence>
<name>A0AAN7CKT7_9PEZI</name>
<feature type="compositionally biased region" description="Low complexity" evidence="1">
    <location>
        <begin position="52"/>
        <end position="66"/>
    </location>
</feature>
<feature type="compositionally biased region" description="Low complexity" evidence="1">
    <location>
        <begin position="467"/>
        <end position="483"/>
    </location>
</feature>
<dbReference type="Proteomes" id="UP001303647">
    <property type="component" value="Unassembled WGS sequence"/>
</dbReference>
<dbReference type="AlphaFoldDB" id="A0AAN7CKT7"/>